<proteinExistence type="predicted"/>
<dbReference type="CDD" id="cd00093">
    <property type="entry name" value="HTH_XRE"/>
    <property type="match status" value="1"/>
</dbReference>
<reference evidence="2 3" key="1">
    <citation type="submission" date="2019-06" db="EMBL/GenBank/DDBJ databases">
        <title>Sequencing the genomes of 1000 actinobacteria strains.</title>
        <authorList>
            <person name="Klenk H.-P."/>
        </authorList>
    </citation>
    <scope>NUCLEOTIDE SEQUENCE [LARGE SCALE GENOMIC DNA]</scope>
    <source>
        <strain evidence="2 3">DSM 45511</strain>
    </source>
</reference>
<dbReference type="EMBL" id="VFPH01000001">
    <property type="protein sequence ID" value="TQM44243.1"/>
    <property type="molecule type" value="Genomic_DNA"/>
</dbReference>
<organism evidence="2 3">
    <name type="scientific">Pseudonocardia cypriaca</name>
    <dbReference type="NCBI Taxonomy" id="882449"/>
    <lineage>
        <taxon>Bacteria</taxon>
        <taxon>Bacillati</taxon>
        <taxon>Actinomycetota</taxon>
        <taxon>Actinomycetes</taxon>
        <taxon>Pseudonocardiales</taxon>
        <taxon>Pseudonocardiaceae</taxon>
        <taxon>Pseudonocardia</taxon>
    </lineage>
</organism>
<dbReference type="GO" id="GO:0003677">
    <property type="term" value="F:DNA binding"/>
    <property type="evidence" value="ECO:0007669"/>
    <property type="project" value="InterPro"/>
</dbReference>
<dbReference type="SMART" id="SM00530">
    <property type="entry name" value="HTH_XRE"/>
    <property type="match status" value="1"/>
</dbReference>
<feature type="domain" description="HTH cro/C1-type" evidence="1">
    <location>
        <begin position="16"/>
        <end position="70"/>
    </location>
</feature>
<dbReference type="RefSeq" id="WP_142098985.1">
    <property type="nucleotide sequence ID" value="NZ_VFPH01000001.1"/>
</dbReference>
<evidence type="ECO:0000313" key="3">
    <source>
        <dbReference type="Proteomes" id="UP000319818"/>
    </source>
</evidence>
<gene>
    <name evidence="2" type="ORF">FB388_1606</name>
</gene>
<dbReference type="InterPro" id="IPR043917">
    <property type="entry name" value="DUF5753"/>
</dbReference>
<dbReference type="AlphaFoldDB" id="A0A543GDU6"/>
<keyword evidence="3" id="KW-1185">Reference proteome</keyword>
<dbReference type="Gene3D" id="1.10.260.40">
    <property type="entry name" value="lambda repressor-like DNA-binding domains"/>
    <property type="match status" value="1"/>
</dbReference>
<dbReference type="SUPFAM" id="SSF47413">
    <property type="entry name" value="lambda repressor-like DNA-binding domains"/>
    <property type="match status" value="1"/>
</dbReference>
<dbReference type="InterPro" id="IPR001387">
    <property type="entry name" value="Cro/C1-type_HTH"/>
</dbReference>
<dbReference type="OrthoDB" id="4285266at2"/>
<evidence type="ECO:0000259" key="1">
    <source>
        <dbReference type="PROSITE" id="PS50943"/>
    </source>
</evidence>
<evidence type="ECO:0000313" key="2">
    <source>
        <dbReference type="EMBL" id="TQM44243.1"/>
    </source>
</evidence>
<dbReference type="Pfam" id="PF13560">
    <property type="entry name" value="HTH_31"/>
    <property type="match status" value="1"/>
</dbReference>
<sequence length="279" mass="31017">MRSGSLVRRRQLARTLRELRLHAGLTIEAAAPRLDVSASKLSRIENAHQGVDVHIVRSMLDLFDIGGDRWEKILELTREASAKGWWRAYGLDDRGYVPLEAEASTVREFASSFVPGLLQTADYARVLFETSLRPRSPQILERDVKVRMIRQERLKSAEYPLELLTVIEESVLHRVLGGHAAMRAQLDHLLDAAKLDTVSLQILPTDVGGHPGLDGAFTVLSFEGLGEPDMGYAEHPMGSIHIEKAEDVMRARVVFDHLSSVALSPVESTALIEQVIAQM</sequence>
<dbReference type="InterPro" id="IPR010982">
    <property type="entry name" value="Lambda_DNA-bd_dom_sf"/>
</dbReference>
<name>A0A543GDU6_9PSEU</name>
<dbReference type="PROSITE" id="PS50943">
    <property type="entry name" value="HTH_CROC1"/>
    <property type="match status" value="1"/>
</dbReference>
<accession>A0A543GDU6</accession>
<dbReference type="Proteomes" id="UP000319818">
    <property type="component" value="Unassembled WGS sequence"/>
</dbReference>
<dbReference type="Pfam" id="PF19054">
    <property type="entry name" value="DUF5753"/>
    <property type="match status" value="1"/>
</dbReference>
<protein>
    <submittedName>
        <fullName evidence="2">Helix-turn-helix protein</fullName>
    </submittedName>
</protein>
<comment type="caution">
    <text evidence="2">The sequence shown here is derived from an EMBL/GenBank/DDBJ whole genome shotgun (WGS) entry which is preliminary data.</text>
</comment>